<keyword evidence="6 7" id="KW-0067">ATP-binding</keyword>
<proteinExistence type="predicted"/>
<evidence type="ECO:0000256" key="5">
    <source>
        <dbReference type="ARBA" id="ARBA00022777"/>
    </source>
</evidence>
<dbReference type="EC" id="2.7.11.1" evidence="1"/>
<keyword evidence="3" id="KW-0808">Transferase</keyword>
<dbReference type="Gene3D" id="3.30.200.20">
    <property type="entry name" value="Phosphorylase Kinase, domain 1"/>
    <property type="match status" value="1"/>
</dbReference>
<evidence type="ECO:0000256" key="2">
    <source>
        <dbReference type="ARBA" id="ARBA00022527"/>
    </source>
</evidence>
<dbReference type="FunFam" id="1.10.510.10:FF:000021">
    <property type="entry name" value="Serine/threonine protein kinase"/>
    <property type="match status" value="1"/>
</dbReference>
<evidence type="ECO:0000256" key="1">
    <source>
        <dbReference type="ARBA" id="ARBA00012513"/>
    </source>
</evidence>
<dbReference type="Gene3D" id="3.80.10.10">
    <property type="entry name" value="Ribonuclease Inhibitor"/>
    <property type="match status" value="1"/>
</dbReference>
<keyword evidence="9" id="KW-0472">Membrane</keyword>
<evidence type="ECO:0000259" key="10">
    <source>
        <dbReference type="PROSITE" id="PS50011"/>
    </source>
</evidence>
<dbReference type="PANTHER" id="PTHR43289:SF6">
    <property type="entry name" value="SERINE_THREONINE-PROTEIN KINASE NEKL-3"/>
    <property type="match status" value="1"/>
</dbReference>
<name>A0A8J7PHY7_9BACT</name>
<dbReference type="SMART" id="SM00220">
    <property type="entry name" value="S_TKc"/>
    <property type="match status" value="1"/>
</dbReference>
<dbReference type="GO" id="GO:0005524">
    <property type="term" value="F:ATP binding"/>
    <property type="evidence" value="ECO:0007669"/>
    <property type="project" value="UniProtKB-UniRule"/>
</dbReference>
<feature type="transmembrane region" description="Helical" evidence="9">
    <location>
        <begin position="374"/>
        <end position="396"/>
    </location>
</feature>
<dbReference type="Pfam" id="PF00069">
    <property type="entry name" value="Pkinase"/>
    <property type="match status" value="1"/>
</dbReference>
<keyword evidence="9" id="KW-0812">Transmembrane</keyword>
<dbReference type="AlphaFoldDB" id="A0A8J7PHY7"/>
<feature type="binding site" evidence="7">
    <location>
        <position position="80"/>
    </location>
    <ligand>
        <name>ATP</name>
        <dbReference type="ChEBI" id="CHEBI:30616"/>
    </ligand>
</feature>
<evidence type="ECO:0000256" key="3">
    <source>
        <dbReference type="ARBA" id="ARBA00022679"/>
    </source>
</evidence>
<organism evidence="11 12">
    <name type="scientific">Candidatus Obscuribacter phosphatis</name>
    <dbReference type="NCBI Taxonomy" id="1906157"/>
    <lineage>
        <taxon>Bacteria</taxon>
        <taxon>Bacillati</taxon>
        <taxon>Candidatus Melainabacteria</taxon>
        <taxon>Candidatus Obscuribacterales</taxon>
        <taxon>Candidatus Obscuribacteraceae</taxon>
        <taxon>Candidatus Obscuribacter</taxon>
    </lineage>
</organism>
<gene>
    <name evidence="11" type="ORF">J0M35_09815</name>
</gene>
<reference evidence="11" key="1">
    <citation type="submission" date="2021-02" db="EMBL/GenBank/DDBJ databases">
        <title>Genome-Resolved Metagenomics of a Microbial Community Performing Photosynthetic Biological Nutrient Removal.</title>
        <authorList>
            <person name="Mcdaniel E.A."/>
        </authorList>
    </citation>
    <scope>NUCLEOTIDE SEQUENCE</scope>
    <source>
        <strain evidence="11">UWPOB_OBS1</strain>
    </source>
</reference>
<evidence type="ECO:0000256" key="8">
    <source>
        <dbReference type="SAM" id="MobiDB-lite"/>
    </source>
</evidence>
<dbReference type="PROSITE" id="PS50011">
    <property type="entry name" value="PROTEIN_KINASE_DOM"/>
    <property type="match status" value="1"/>
</dbReference>
<keyword evidence="4 7" id="KW-0547">Nucleotide-binding</keyword>
<dbReference type="InterPro" id="IPR011009">
    <property type="entry name" value="Kinase-like_dom_sf"/>
</dbReference>
<evidence type="ECO:0000313" key="12">
    <source>
        <dbReference type="Proteomes" id="UP000664277"/>
    </source>
</evidence>
<sequence length="712" mass="78976">MKEDQQKSQFFKPGSDTLPVALGDSPQGGRSRTIEKAGLPFKRGDVIDGKFEVIDFLGEGGMGAVYRVKHLTLGKELALKTFRSNQIDQEAWLRFQREAQSIGRLQHENIIRIYDFGISDGNRPYYAMELLHGEDLAEKLKKEGAFQLKLTLQVFIQTCSALEHAHKAGVVHRDIKPANIHLDLTDPKRPVARLVDFGIAKLASGESQRLTSVGLVFGSPLYMSPEQAMGKEIDARSDIYSLGCALFECLTEKPPFLGENIVETLTKHQCEEPPTLSAIDIGSRYPQRLEGLLKRMLEKDAAMRIASMTEVRKELEAIYQSLLVPGQGQTMTSKTIGEFSGSTTGVRKPVLSHRADQEGEQETKIKSKKNAIPAAVLMIVATGLLLVGTISFSGFMSKPSSTIQKIPTNISDLAIIPGASLTRDKNGNKIIRINFNAFDCGRIGLVGGMLHPSSGLEEYPGSAKLLFQPTHDFINDESKWFTVADIPFWEVRFLEGENVTNKMIREGLVSMTESRSFVIRKGVIDGSLTKLRENKLFNIDIGHSKLTKENPVDVVTLKSHRFALDGLSPAEMDECIDALQGRKRILALRLDDCDIKLSTLKKLSSMPNLATLELRNCNIDNNKLEELSKIGSLRRLHLGKAKLTSGAAEIIRKMSLNLLTIELGEEENVKEDKLKEELSQICKEKGIKLESKDDGKDDYTDIIALPVTSQEN</sequence>
<dbReference type="Gene3D" id="1.10.510.10">
    <property type="entry name" value="Transferase(Phosphotransferase) domain 1"/>
    <property type="match status" value="1"/>
</dbReference>
<feature type="domain" description="Protein kinase" evidence="10">
    <location>
        <begin position="51"/>
        <end position="323"/>
    </location>
</feature>
<dbReference type="InterPro" id="IPR017441">
    <property type="entry name" value="Protein_kinase_ATP_BS"/>
</dbReference>
<dbReference type="InterPro" id="IPR032675">
    <property type="entry name" value="LRR_dom_sf"/>
</dbReference>
<accession>A0A8J7PHY7</accession>
<keyword evidence="9" id="KW-1133">Transmembrane helix</keyword>
<comment type="caution">
    <text evidence="11">The sequence shown here is derived from an EMBL/GenBank/DDBJ whole genome shotgun (WGS) entry which is preliminary data.</text>
</comment>
<evidence type="ECO:0000313" key="11">
    <source>
        <dbReference type="EMBL" id="MBN8660648.1"/>
    </source>
</evidence>
<dbReference type="CDD" id="cd14014">
    <property type="entry name" value="STKc_PknB_like"/>
    <property type="match status" value="1"/>
</dbReference>
<dbReference type="EMBL" id="JAFLCK010000012">
    <property type="protein sequence ID" value="MBN8660648.1"/>
    <property type="molecule type" value="Genomic_DNA"/>
</dbReference>
<evidence type="ECO:0000256" key="6">
    <source>
        <dbReference type="ARBA" id="ARBA00022840"/>
    </source>
</evidence>
<dbReference type="PROSITE" id="PS00107">
    <property type="entry name" value="PROTEIN_KINASE_ATP"/>
    <property type="match status" value="1"/>
</dbReference>
<dbReference type="PANTHER" id="PTHR43289">
    <property type="entry name" value="MITOGEN-ACTIVATED PROTEIN KINASE KINASE KINASE 20-RELATED"/>
    <property type="match status" value="1"/>
</dbReference>
<evidence type="ECO:0000256" key="7">
    <source>
        <dbReference type="PROSITE-ProRule" id="PRU10141"/>
    </source>
</evidence>
<dbReference type="InterPro" id="IPR000719">
    <property type="entry name" value="Prot_kinase_dom"/>
</dbReference>
<feature type="region of interest" description="Disordered" evidence="8">
    <location>
        <begin position="1"/>
        <end position="34"/>
    </location>
</feature>
<keyword evidence="2 11" id="KW-0723">Serine/threonine-protein kinase</keyword>
<dbReference type="Proteomes" id="UP000664277">
    <property type="component" value="Unassembled WGS sequence"/>
</dbReference>
<evidence type="ECO:0000256" key="9">
    <source>
        <dbReference type="SAM" id="Phobius"/>
    </source>
</evidence>
<evidence type="ECO:0000256" key="4">
    <source>
        <dbReference type="ARBA" id="ARBA00022741"/>
    </source>
</evidence>
<protein>
    <recommendedName>
        <fullName evidence="1">non-specific serine/threonine protein kinase</fullName>
        <ecNumber evidence="1">2.7.11.1</ecNumber>
    </recommendedName>
</protein>
<keyword evidence="5 11" id="KW-0418">Kinase</keyword>
<dbReference type="SUPFAM" id="SSF56112">
    <property type="entry name" value="Protein kinase-like (PK-like)"/>
    <property type="match status" value="1"/>
</dbReference>
<dbReference type="GO" id="GO:0004674">
    <property type="term" value="F:protein serine/threonine kinase activity"/>
    <property type="evidence" value="ECO:0007669"/>
    <property type="project" value="UniProtKB-KW"/>
</dbReference>
<dbReference type="SUPFAM" id="SSF52047">
    <property type="entry name" value="RNI-like"/>
    <property type="match status" value="1"/>
</dbReference>